<dbReference type="WBParaSite" id="nRc.2.0.1.t46566-RA">
    <property type="protein sequence ID" value="nRc.2.0.1.t46566-RA"/>
    <property type="gene ID" value="nRc.2.0.1.g46566"/>
</dbReference>
<keyword evidence="1" id="KW-1185">Reference proteome</keyword>
<organism evidence="1 2">
    <name type="scientific">Romanomermis culicivorax</name>
    <name type="common">Nematode worm</name>
    <dbReference type="NCBI Taxonomy" id="13658"/>
    <lineage>
        <taxon>Eukaryota</taxon>
        <taxon>Metazoa</taxon>
        <taxon>Ecdysozoa</taxon>
        <taxon>Nematoda</taxon>
        <taxon>Enoplea</taxon>
        <taxon>Dorylaimia</taxon>
        <taxon>Mermithida</taxon>
        <taxon>Mermithoidea</taxon>
        <taxon>Mermithidae</taxon>
        <taxon>Romanomermis</taxon>
    </lineage>
</organism>
<reference evidence="2" key="1">
    <citation type="submission" date="2022-11" db="UniProtKB">
        <authorList>
            <consortium name="WormBaseParasite"/>
        </authorList>
    </citation>
    <scope>IDENTIFICATION</scope>
</reference>
<dbReference type="Proteomes" id="UP000887565">
    <property type="component" value="Unplaced"/>
</dbReference>
<dbReference type="AlphaFoldDB" id="A0A915L9Y2"/>
<evidence type="ECO:0000313" key="2">
    <source>
        <dbReference type="WBParaSite" id="nRc.2.0.1.t46566-RA"/>
    </source>
</evidence>
<name>A0A915L9Y2_ROMCU</name>
<sequence length="94" mass="10496">MAPLFSMNRTSGAERRRAVHKNAIALASLGVGWQNFAEVELSPILVMAMRGLKIQIFRECIDHQCIRLSTTDSGYQCAVEDLLQLHCNSTGQEF</sequence>
<accession>A0A915L9Y2</accession>
<evidence type="ECO:0000313" key="1">
    <source>
        <dbReference type="Proteomes" id="UP000887565"/>
    </source>
</evidence>
<protein>
    <submittedName>
        <fullName evidence="2">Uncharacterized protein</fullName>
    </submittedName>
</protein>
<proteinExistence type="predicted"/>